<dbReference type="Proteomes" id="UP000672097">
    <property type="component" value="Unassembled WGS sequence"/>
</dbReference>
<dbReference type="EC" id="2.3.1.-" evidence="2"/>
<reference evidence="2 3" key="1">
    <citation type="submission" date="2021-04" db="EMBL/GenBank/DDBJ databases">
        <title>The genome sequence of type strain Ideonella paludis KCTC 32238.</title>
        <authorList>
            <person name="Liu Y."/>
        </authorList>
    </citation>
    <scope>NUCLEOTIDE SEQUENCE [LARGE SCALE GENOMIC DNA]</scope>
    <source>
        <strain evidence="2 3">KCTC 32238</strain>
    </source>
</reference>
<dbReference type="Pfam" id="PF13527">
    <property type="entry name" value="Acetyltransf_9"/>
    <property type="match status" value="1"/>
</dbReference>
<accession>A0ABS5E2D5</accession>
<organism evidence="2 3">
    <name type="scientific">Ideonella paludis</name>
    <dbReference type="NCBI Taxonomy" id="1233411"/>
    <lineage>
        <taxon>Bacteria</taxon>
        <taxon>Pseudomonadati</taxon>
        <taxon>Pseudomonadota</taxon>
        <taxon>Betaproteobacteria</taxon>
        <taxon>Burkholderiales</taxon>
        <taxon>Sphaerotilaceae</taxon>
        <taxon>Ideonella</taxon>
    </lineage>
</organism>
<evidence type="ECO:0000313" key="3">
    <source>
        <dbReference type="Proteomes" id="UP000672097"/>
    </source>
</evidence>
<sequence>MTSPKDSGIEVREATPADDEGVNRLFHTVFGFERSAEHFKWKVYDNPDGPMVALVAVAGTEVVGYYGFWPTAMRLGGKRVLGGQALDIMLHPEHRGLPLALRLCGECIELAGRRGMQLLYGLPNILALKLQVGKLNSDHVGDVPLWVRILDTREALGITGPRGWAVRAMGLLPLGASTGFELSVGVPQEAELAEFLGRAKLPHGRLRVAPTAARLLWRFGANAQRNYVWHTARQAGQLQGLVVVGDHTLPHMALLSEMLGVADAPQQAALQHALQSLKRQGVTAVHAMSTRGPRDAVLKACGFRRRRVTQPLVVHKPLPVTLPANPHVFDDWVVFGADHDVY</sequence>
<gene>
    <name evidence="2" type="ORF">KAK11_17830</name>
</gene>
<dbReference type="Gene3D" id="3.40.630.30">
    <property type="match status" value="1"/>
</dbReference>
<keyword evidence="2" id="KW-0808">Transferase</keyword>
<protein>
    <submittedName>
        <fullName evidence="2">GNAT family N-acetyltransferase</fullName>
        <ecNumber evidence="2">2.3.1.-</ecNumber>
    </submittedName>
</protein>
<evidence type="ECO:0000259" key="1">
    <source>
        <dbReference type="PROSITE" id="PS51186"/>
    </source>
</evidence>
<comment type="caution">
    <text evidence="2">The sequence shown here is derived from an EMBL/GenBank/DDBJ whole genome shotgun (WGS) entry which is preliminary data.</text>
</comment>
<dbReference type="GO" id="GO:0016746">
    <property type="term" value="F:acyltransferase activity"/>
    <property type="evidence" value="ECO:0007669"/>
    <property type="project" value="UniProtKB-KW"/>
</dbReference>
<dbReference type="PROSITE" id="PS51186">
    <property type="entry name" value="GNAT"/>
    <property type="match status" value="1"/>
</dbReference>
<name>A0ABS5E2D5_9BURK</name>
<dbReference type="RefSeq" id="WP_210810659.1">
    <property type="nucleotide sequence ID" value="NZ_JAGQDG010000007.1"/>
</dbReference>
<feature type="domain" description="N-acetyltransferase" evidence="1">
    <location>
        <begin position="9"/>
        <end position="187"/>
    </location>
</feature>
<proteinExistence type="predicted"/>
<dbReference type="InterPro" id="IPR016181">
    <property type="entry name" value="Acyl_CoA_acyltransferase"/>
</dbReference>
<keyword evidence="2" id="KW-0012">Acyltransferase</keyword>
<dbReference type="SUPFAM" id="SSF55729">
    <property type="entry name" value="Acyl-CoA N-acyltransferases (Nat)"/>
    <property type="match status" value="1"/>
</dbReference>
<dbReference type="EMBL" id="JAGQDG010000007">
    <property type="protein sequence ID" value="MBQ0937191.1"/>
    <property type="molecule type" value="Genomic_DNA"/>
</dbReference>
<keyword evidence="3" id="KW-1185">Reference proteome</keyword>
<dbReference type="CDD" id="cd04301">
    <property type="entry name" value="NAT_SF"/>
    <property type="match status" value="1"/>
</dbReference>
<evidence type="ECO:0000313" key="2">
    <source>
        <dbReference type="EMBL" id="MBQ0937191.1"/>
    </source>
</evidence>
<dbReference type="InterPro" id="IPR000182">
    <property type="entry name" value="GNAT_dom"/>
</dbReference>